<keyword evidence="1 3" id="KW-0159">Chromosome partition</keyword>
<organism evidence="4">
    <name type="scientific">Sporolactobacillus sp. Y61</name>
    <dbReference type="NCBI Taxonomy" id="3160863"/>
    <lineage>
        <taxon>Bacteria</taxon>
        <taxon>Bacillati</taxon>
        <taxon>Bacillota</taxon>
        <taxon>Bacilli</taxon>
        <taxon>Bacillales</taxon>
        <taxon>Sporolactobacillaceae</taxon>
        <taxon>Sporolactobacillus</taxon>
    </lineage>
</organism>
<dbReference type="GO" id="GO:0005737">
    <property type="term" value="C:cytoplasm"/>
    <property type="evidence" value="ECO:0007669"/>
    <property type="project" value="UniProtKB-SubCell"/>
</dbReference>
<evidence type="ECO:0000313" key="4">
    <source>
        <dbReference type="EMBL" id="XCJ16334.1"/>
    </source>
</evidence>
<evidence type="ECO:0000256" key="3">
    <source>
        <dbReference type="HAMAP-Rule" id="MF_01805"/>
    </source>
</evidence>
<keyword evidence="3" id="KW-0131">Cell cycle</keyword>
<dbReference type="Pfam" id="PF02616">
    <property type="entry name" value="SMC_ScpA"/>
    <property type="match status" value="1"/>
</dbReference>
<keyword evidence="3" id="KW-0963">Cytoplasm</keyword>
<dbReference type="AlphaFoldDB" id="A0AAU8IDQ3"/>
<evidence type="ECO:0000256" key="2">
    <source>
        <dbReference type="ARBA" id="ARBA00044777"/>
    </source>
</evidence>
<dbReference type="PANTHER" id="PTHR33969">
    <property type="entry name" value="SEGREGATION AND CONDENSATION PROTEIN A"/>
    <property type="match status" value="1"/>
</dbReference>
<dbReference type="GO" id="GO:0006260">
    <property type="term" value="P:DNA replication"/>
    <property type="evidence" value="ECO:0007669"/>
    <property type="project" value="UniProtKB-UniRule"/>
</dbReference>
<sequence length="262" mass="30602">MEYKVKIDAFEGPLDLLLHLIKTLEINIYDIPVAEITDQYMDYIHQMQKLELDVASEYLVMAATLIDMKSRMLLPKPEVYHDDEDQPYEDPEESRQELMRQLLEYRRYKGAAETLRNSESKRNLLYSKPPDDFSRYEREDVTVIPQSERATLRDMLLAFQRMLLRRKMEGPLDTKIDRQTLPVGVQMNVVLTELKRAGAPLFFDTLFTQKDNLHLVVTFLAILELMKKNAVKARQKENFSRILVSLDKGADSIDTGETAFDY</sequence>
<dbReference type="EMBL" id="CP159510">
    <property type="protein sequence ID" value="XCJ16334.1"/>
    <property type="molecule type" value="Genomic_DNA"/>
</dbReference>
<dbReference type="Gene3D" id="6.10.250.2410">
    <property type="match status" value="1"/>
</dbReference>
<keyword evidence="3" id="KW-0132">Cell division</keyword>
<dbReference type="PANTHER" id="PTHR33969:SF2">
    <property type="entry name" value="SEGREGATION AND CONDENSATION PROTEIN A"/>
    <property type="match status" value="1"/>
</dbReference>
<comment type="subcellular location">
    <subcellularLocation>
        <location evidence="3">Cytoplasm</location>
    </subcellularLocation>
    <text evidence="3">Associated with two foci at the outer edges of the nucleoid region in young cells, and at four foci within both cell halves in older cells.</text>
</comment>
<dbReference type="InterPro" id="IPR023093">
    <property type="entry name" value="ScpA-like_C"/>
</dbReference>
<name>A0AAU8IDQ3_9BACL</name>
<accession>A0AAU8IDQ3</accession>
<protein>
    <recommendedName>
        <fullName evidence="2 3">Segregation and condensation protein A</fullName>
    </recommendedName>
</protein>
<comment type="subunit">
    <text evidence="3">Component of a cohesin-like complex composed of ScpA, ScpB and the Smc homodimer, in which ScpA and ScpB bind to the head domain of Smc. The presence of the three proteins is required for the association of the complex with DNA.</text>
</comment>
<reference evidence="4" key="1">
    <citation type="submission" date="2024-06" db="EMBL/GenBank/DDBJ databases">
        <authorList>
            <person name="Fan A."/>
            <person name="Zhang F.Y."/>
            <person name="Zhang L."/>
        </authorList>
    </citation>
    <scope>NUCLEOTIDE SEQUENCE</scope>
    <source>
        <strain evidence="4">Y61</strain>
    </source>
</reference>
<gene>
    <name evidence="3" type="primary">scpA</name>
    <name evidence="4" type="ORF">ABNN70_11715</name>
</gene>
<dbReference type="RefSeq" id="WP_353947890.1">
    <property type="nucleotide sequence ID" value="NZ_CP159510.1"/>
</dbReference>
<evidence type="ECO:0000256" key="1">
    <source>
        <dbReference type="ARBA" id="ARBA00022829"/>
    </source>
</evidence>
<dbReference type="GO" id="GO:0051301">
    <property type="term" value="P:cell division"/>
    <property type="evidence" value="ECO:0007669"/>
    <property type="project" value="UniProtKB-KW"/>
</dbReference>
<dbReference type="GO" id="GO:0007059">
    <property type="term" value="P:chromosome segregation"/>
    <property type="evidence" value="ECO:0007669"/>
    <property type="project" value="UniProtKB-UniRule"/>
</dbReference>
<comment type="function">
    <text evidence="3">Participates in chromosomal partition during cell division. May act via the formation of a condensin-like complex containing Smc and ScpB that pull DNA away from mid-cell into both cell halves.</text>
</comment>
<dbReference type="HAMAP" id="MF_01805">
    <property type="entry name" value="ScpA"/>
    <property type="match status" value="1"/>
</dbReference>
<dbReference type="NCBIfam" id="NF000995">
    <property type="entry name" value="PRK00104.1-4"/>
    <property type="match status" value="1"/>
</dbReference>
<proteinExistence type="inferred from homology"/>
<dbReference type="InterPro" id="IPR003768">
    <property type="entry name" value="ScpA"/>
</dbReference>
<dbReference type="Gene3D" id="1.10.10.580">
    <property type="entry name" value="Structural maintenance of chromosome 1. Chain E"/>
    <property type="match status" value="1"/>
</dbReference>
<comment type="similarity">
    <text evidence="3">Belongs to the ScpA family.</text>
</comment>